<evidence type="ECO:0000313" key="10">
    <source>
        <dbReference type="EMBL" id="KWW98390.1"/>
    </source>
</evidence>
<dbReference type="NCBIfam" id="NF002378">
    <property type="entry name" value="PRK01372.1"/>
    <property type="match status" value="1"/>
</dbReference>
<comment type="cofactor">
    <cofactor evidence="6">
        <name>Mg(2+)</name>
        <dbReference type="ChEBI" id="CHEBI:18420"/>
    </cofactor>
    <cofactor evidence="6">
        <name>Mn(2+)</name>
        <dbReference type="ChEBI" id="CHEBI:29035"/>
    </cofactor>
    <text evidence="6">Binds 2 magnesium or manganese ions per subunit.</text>
</comment>
<feature type="binding site" evidence="6">
    <location>
        <position position="277"/>
    </location>
    <ligand>
        <name>Mg(2+)</name>
        <dbReference type="ChEBI" id="CHEBI:18420"/>
        <label>2</label>
    </ligand>
</feature>
<dbReference type="GO" id="GO:0046872">
    <property type="term" value="F:metal ion binding"/>
    <property type="evidence" value="ECO:0007669"/>
    <property type="project" value="UniProtKB-KW"/>
</dbReference>
<dbReference type="UniPathway" id="UPA00219"/>
<protein>
    <recommendedName>
        <fullName evidence="4">D-alanine--D-alanine ligase</fullName>
        <ecNumber evidence="4">6.3.2.4</ecNumber>
    </recommendedName>
    <alternativeName>
        <fullName evidence="4">D-Ala-D-Ala ligase</fullName>
    </alternativeName>
    <alternativeName>
        <fullName evidence="4">D-alanylalanine synthetase</fullName>
    </alternativeName>
</protein>
<feature type="binding site" evidence="6">
    <location>
        <position position="264"/>
    </location>
    <ligand>
        <name>Mg(2+)</name>
        <dbReference type="ChEBI" id="CHEBI:18420"/>
        <label>1</label>
    </ligand>
</feature>
<dbReference type="Gene3D" id="3.30.470.20">
    <property type="entry name" value="ATP-grasp fold, B domain"/>
    <property type="match status" value="1"/>
</dbReference>
<comment type="similarity">
    <text evidence="1 4">Belongs to the D-alanine--D-alanine ligase family.</text>
</comment>
<feature type="binding site" evidence="6">
    <location>
        <position position="279"/>
    </location>
    <ligand>
        <name>Mg(2+)</name>
        <dbReference type="ChEBI" id="CHEBI:18420"/>
        <label>2</label>
    </ligand>
</feature>
<organism evidence="9 14">
    <name type="scientific">Carbonactinospora thermoautotrophica</name>
    <dbReference type="NCBI Taxonomy" id="1469144"/>
    <lineage>
        <taxon>Bacteria</taxon>
        <taxon>Bacillati</taxon>
        <taxon>Actinomycetota</taxon>
        <taxon>Actinomycetes</taxon>
        <taxon>Kitasatosporales</taxon>
        <taxon>Carbonactinosporaceae</taxon>
        <taxon>Carbonactinospora</taxon>
    </lineage>
</organism>
<name>A0A132MJB0_9ACTN</name>
<evidence type="ECO:0000256" key="3">
    <source>
        <dbReference type="ARBA" id="ARBA00023316"/>
    </source>
</evidence>
<dbReference type="InterPro" id="IPR011761">
    <property type="entry name" value="ATP-grasp"/>
</dbReference>
<dbReference type="EMBL" id="JYIK01001107">
    <property type="protein sequence ID" value="KWX06312.1"/>
    <property type="molecule type" value="Genomic_DNA"/>
</dbReference>
<dbReference type="InterPro" id="IPR005905">
    <property type="entry name" value="D_ala_D_ala"/>
</dbReference>
<reference evidence="10" key="3">
    <citation type="submission" date="2015-04" db="EMBL/GenBank/DDBJ databases">
        <title>Physiological reanalysis, assessment of diazotrophy, and genome sequences of multiple isolates of Streptomyces thermoautotrophicus.</title>
        <authorList>
            <person name="MacKellar D.C."/>
            <person name="Lieber L."/>
            <person name="Norman J."/>
            <person name="Bolger A."/>
            <person name="Tobin C."/>
            <person name="Murray J.W."/>
            <person name="Woodward J."/>
            <person name="Friesen M."/>
            <person name="Prell J."/>
        </authorList>
    </citation>
    <scope>NUCLEOTIDE SEQUENCE [LARGE SCALE GENOMIC DNA]</scope>
    <source>
        <strain evidence="10">H1</strain>
    </source>
</reference>
<dbReference type="RefSeq" id="WP_066883088.1">
    <property type="nucleotide sequence ID" value="NZ_CP171739.1"/>
</dbReference>
<dbReference type="Proteomes" id="UP000070188">
    <property type="component" value="Unassembled WGS sequence"/>
</dbReference>
<accession>A0A132MJB0</accession>
<dbReference type="Proteomes" id="UP000070659">
    <property type="component" value="Unassembled WGS sequence"/>
</dbReference>
<dbReference type="PIRSF" id="PIRSF039102">
    <property type="entry name" value="Ddl/VanB"/>
    <property type="match status" value="1"/>
</dbReference>
<evidence type="ECO:0000256" key="5">
    <source>
        <dbReference type="PIRSR" id="PIRSR039102-1"/>
    </source>
</evidence>
<keyword evidence="6" id="KW-0464">Manganese</keyword>
<dbReference type="Proteomes" id="UP000070598">
    <property type="component" value="Unassembled WGS sequence"/>
</dbReference>
<feature type="domain" description="ATP-grasp" evidence="8">
    <location>
        <begin position="103"/>
        <end position="310"/>
    </location>
</feature>
<dbReference type="Pfam" id="PF07478">
    <property type="entry name" value="Dala_Dala_lig_C"/>
    <property type="match status" value="1"/>
</dbReference>
<comment type="catalytic activity">
    <reaction evidence="4">
        <text>2 D-alanine + ATP = D-alanyl-D-alanine + ADP + phosphate + H(+)</text>
        <dbReference type="Rhea" id="RHEA:11224"/>
        <dbReference type="ChEBI" id="CHEBI:15378"/>
        <dbReference type="ChEBI" id="CHEBI:30616"/>
        <dbReference type="ChEBI" id="CHEBI:43474"/>
        <dbReference type="ChEBI" id="CHEBI:57416"/>
        <dbReference type="ChEBI" id="CHEBI:57822"/>
        <dbReference type="ChEBI" id="CHEBI:456216"/>
        <dbReference type="EC" id="6.3.2.4"/>
    </reaction>
</comment>
<keyword evidence="3 4" id="KW-0961">Cell wall biogenesis/degradation</keyword>
<keyword evidence="12" id="KW-1185">Reference proteome</keyword>
<keyword evidence="4" id="KW-0133">Cell shape</keyword>
<feature type="active site" evidence="5">
    <location>
        <position position="288"/>
    </location>
</feature>
<evidence type="ECO:0000313" key="12">
    <source>
        <dbReference type="Proteomes" id="UP000070188"/>
    </source>
</evidence>
<dbReference type="SUPFAM" id="SSF52440">
    <property type="entry name" value="PreATP-grasp domain"/>
    <property type="match status" value="1"/>
</dbReference>
<dbReference type="STRING" id="1469144.LI90_10"/>
<dbReference type="InterPro" id="IPR016185">
    <property type="entry name" value="PreATP-grasp_dom_sf"/>
</dbReference>
<evidence type="ECO:0000256" key="4">
    <source>
        <dbReference type="HAMAP-Rule" id="MF_00047"/>
    </source>
</evidence>
<feature type="binding site" evidence="6">
    <location>
        <position position="277"/>
    </location>
    <ligand>
        <name>Mg(2+)</name>
        <dbReference type="ChEBI" id="CHEBI:18420"/>
        <label>1</label>
    </ligand>
</feature>
<keyword evidence="4" id="KW-0573">Peptidoglycan synthesis</keyword>
<comment type="pathway">
    <text evidence="4">Cell wall biogenesis; peptidoglycan biosynthesis.</text>
</comment>
<dbReference type="AlphaFoldDB" id="A0A132MJB0"/>
<evidence type="ECO:0000259" key="8">
    <source>
        <dbReference type="PROSITE" id="PS50975"/>
    </source>
</evidence>
<dbReference type="Pfam" id="PF01820">
    <property type="entry name" value="Dala_Dala_lig_N"/>
    <property type="match status" value="1"/>
</dbReference>
<dbReference type="PROSITE" id="PS50975">
    <property type="entry name" value="ATP_GRASP"/>
    <property type="match status" value="1"/>
</dbReference>
<feature type="active site" evidence="5">
    <location>
        <position position="17"/>
    </location>
</feature>
<evidence type="ECO:0000256" key="2">
    <source>
        <dbReference type="ARBA" id="ARBA00022598"/>
    </source>
</evidence>
<dbReference type="PATRIC" id="fig|1469144.10.peg.81"/>
<keyword evidence="4" id="KW-0963">Cytoplasm</keyword>
<dbReference type="EMBL" id="JYIJ01000019">
    <property type="protein sequence ID" value="KWW97855.1"/>
    <property type="molecule type" value="Genomic_DNA"/>
</dbReference>
<dbReference type="PANTHER" id="PTHR23132:SF23">
    <property type="entry name" value="D-ALANINE--D-ALANINE LIGASE B"/>
    <property type="match status" value="1"/>
</dbReference>
<comment type="subcellular location">
    <subcellularLocation>
        <location evidence="4">Cytoplasm</location>
    </subcellularLocation>
</comment>
<dbReference type="Gene3D" id="3.40.50.20">
    <property type="match status" value="1"/>
</dbReference>
<keyword evidence="6" id="KW-0479">Metal-binding</keyword>
<evidence type="ECO:0000313" key="11">
    <source>
        <dbReference type="EMBL" id="KWX06312.1"/>
    </source>
</evidence>
<evidence type="ECO:0000256" key="6">
    <source>
        <dbReference type="PIRSR" id="PIRSR039102-3"/>
    </source>
</evidence>
<dbReference type="GO" id="GO:0008360">
    <property type="term" value="P:regulation of cell shape"/>
    <property type="evidence" value="ECO:0007669"/>
    <property type="project" value="UniProtKB-KW"/>
</dbReference>
<dbReference type="EMBL" id="LAXD01000001">
    <property type="protein sequence ID" value="KWW98390.1"/>
    <property type="molecule type" value="Genomic_DNA"/>
</dbReference>
<dbReference type="GO" id="GO:0005737">
    <property type="term" value="C:cytoplasm"/>
    <property type="evidence" value="ECO:0007669"/>
    <property type="project" value="UniProtKB-SubCell"/>
</dbReference>
<evidence type="ECO:0000256" key="1">
    <source>
        <dbReference type="ARBA" id="ARBA00010871"/>
    </source>
</evidence>
<evidence type="ECO:0000313" key="13">
    <source>
        <dbReference type="Proteomes" id="UP000070598"/>
    </source>
</evidence>
<gene>
    <name evidence="4" type="primary">ddl</name>
    <name evidence="10" type="ORF">LI90_10</name>
    <name evidence="9" type="ORF">TH66_20770</name>
    <name evidence="11" type="ORF">TR74_22435</name>
</gene>
<evidence type="ECO:0000313" key="9">
    <source>
        <dbReference type="EMBL" id="KWW97855.1"/>
    </source>
</evidence>
<dbReference type="GO" id="GO:0008716">
    <property type="term" value="F:D-alanine-D-alanine ligase activity"/>
    <property type="evidence" value="ECO:0007669"/>
    <property type="project" value="UniProtKB-UniRule"/>
</dbReference>
<dbReference type="InterPro" id="IPR011095">
    <property type="entry name" value="Dala_Dala_lig_C"/>
</dbReference>
<sequence length="316" mass="33042">MSDLGRVVVLAGGLSHERDVSLRSGRRVAEALRSVGVEVDVLDVDGALLPSLKEDRPSVVFPALHGAAGEDGAVREVLELLGIPYVGATPAACRLAFDKPTAKDVVRAAGLLTPDAVALPHAMFRDLGATAVLDAIVARLGMPLFVKPARGGSALGCSVVREPGELPAAMVNCFAYGDTALVERFVEGVEVAISVVDTGNGPTPLPAVEIVPDSGVYDYTARYTAGATEFFTPARLETAAAETAARTAVTAHQVLGLRDLSRTDLIIDEQGRPWFLEVNVAPGMTETSLLPLAASAAEIDLGTLYRDLLHVAENRG</sequence>
<comment type="function">
    <text evidence="4">Cell wall formation.</text>
</comment>
<reference evidence="9 14" key="1">
    <citation type="submission" date="2015-02" db="EMBL/GenBank/DDBJ databases">
        <title>Physiological reanalysis, assessment of diazotrophy, and genome sequences of multiple isolates of Streptomyces thermoautotrophicus.</title>
        <authorList>
            <person name="MacKellar D.C."/>
            <person name="Lieber L."/>
            <person name="Norman J."/>
            <person name="Bolger A."/>
            <person name="Tobin C."/>
            <person name="Murray J.W."/>
            <person name="Prell J."/>
        </authorList>
    </citation>
    <scope>NUCLEOTIDE SEQUENCE [LARGE SCALE GENOMIC DNA]</scope>
    <source>
        <strain evidence="9 14">UBT1</strain>
    </source>
</reference>
<dbReference type="PANTHER" id="PTHR23132">
    <property type="entry name" value="D-ALANINE--D-ALANINE LIGASE"/>
    <property type="match status" value="1"/>
</dbReference>
<keyword evidence="7" id="KW-0547">Nucleotide-binding</keyword>
<dbReference type="InterPro" id="IPR011127">
    <property type="entry name" value="Dala_Dala_lig_N"/>
</dbReference>
<dbReference type="GO" id="GO:0071555">
    <property type="term" value="P:cell wall organization"/>
    <property type="evidence" value="ECO:0007669"/>
    <property type="project" value="UniProtKB-KW"/>
</dbReference>
<dbReference type="Gene3D" id="3.30.1490.20">
    <property type="entry name" value="ATP-grasp fold, A domain"/>
    <property type="match status" value="1"/>
</dbReference>
<dbReference type="GO" id="GO:0005524">
    <property type="term" value="F:ATP binding"/>
    <property type="evidence" value="ECO:0007669"/>
    <property type="project" value="UniProtKB-UniRule"/>
</dbReference>
<dbReference type="OrthoDB" id="9813261at2"/>
<keyword evidence="7" id="KW-0067">ATP-binding</keyword>
<reference evidence="13" key="2">
    <citation type="submission" date="2015-02" db="EMBL/GenBank/DDBJ databases">
        <title>Physiological reanalysis, assessment of diazotrophy, and genome sequences of multiple isolates of Streptomyces thermoautotrophicus.</title>
        <authorList>
            <person name="MacKellar D.C."/>
            <person name="Lieber L."/>
            <person name="Norman J."/>
            <person name="Bolger A."/>
            <person name="Tobin C."/>
            <person name="Murray J.W."/>
            <person name="Friesen M."/>
            <person name="Prell J."/>
        </authorList>
    </citation>
    <scope>NUCLEOTIDE SEQUENCE [LARGE SCALE GENOMIC DNA]</scope>
    <source>
        <strain evidence="13">UBT1</strain>
    </source>
</reference>
<keyword evidence="6" id="KW-0460">Magnesium</keyword>
<dbReference type="SUPFAM" id="SSF56059">
    <property type="entry name" value="Glutathione synthetase ATP-binding domain-like"/>
    <property type="match status" value="1"/>
</dbReference>
<evidence type="ECO:0000313" key="14">
    <source>
        <dbReference type="Proteomes" id="UP000070659"/>
    </source>
</evidence>
<dbReference type="GO" id="GO:0009252">
    <property type="term" value="P:peptidoglycan biosynthetic process"/>
    <property type="evidence" value="ECO:0007669"/>
    <property type="project" value="UniProtKB-UniRule"/>
</dbReference>
<comment type="caution">
    <text evidence="9">The sequence shown here is derived from an EMBL/GenBank/DDBJ whole genome shotgun (WGS) entry which is preliminary data.</text>
</comment>
<dbReference type="InterPro" id="IPR013815">
    <property type="entry name" value="ATP_grasp_subdomain_1"/>
</dbReference>
<keyword evidence="2 4" id="KW-0436">Ligase</keyword>
<evidence type="ECO:0000256" key="7">
    <source>
        <dbReference type="PROSITE-ProRule" id="PRU00409"/>
    </source>
</evidence>
<dbReference type="HAMAP" id="MF_00047">
    <property type="entry name" value="Dala_Dala_lig"/>
    <property type="match status" value="1"/>
</dbReference>
<dbReference type="EC" id="6.3.2.4" evidence="4"/>
<reference evidence="12" key="4">
    <citation type="submission" date="2015-04" db="EMBL/GenBank/DDBJ databases">
        <title>Physiological reanalysis, assessment of diazotrophy, and genome sequences of multiple isolates of Streptomyces thermoautotrophicus.</title>
        <authorList>
            <person name="MacKellar D.C."/>
            <person name="Lieber L."/>
            <person name="Norman J."/>
            <person name="Bolger A."/>
            <person name="Tobin C."/>
            <person name="Murray J.W."/>
            <person name="Chang R."/>
            <person name="Ford T."/>
            <person name="Nguyen P.Q."/>
            <person name="Woodward J."/>
            <person name="Permingeat H."/>
            <person name="Joshi N.S."/>
            <person name="Silver P.A."/>
            <person name="Usadel B."/>
            <person name="Rutherford A.W."/>
            <person name="Friesen M."/>
            <person name="Prell J."/>
        </authorList>
    </citation>
    <scope>NUCLEOTIDE SEQUENCE [LARGE SCALE GENOMIC DNA]</scope>
    <source>
        <strain evidence="12">H1</strain>
    </source>
</reference>
<proteinExistence type="inferred from homology"/>
<feature type="active site" evidence="5">
    <location>
        <position position="153"/>
    </location>
</feature>